<accession>A0A285LD99</accession>
<dbReference type="InterPro" id="IPR038078">
    <property type="entry name" value="PhoU-like_sf"/>
</dbReference>
<dbReference type="EMBL" id="OBEG01000003">
    <property type="protein sequence ID" value="SNY81576.1"/>
    <property type="molecule type" value="Genomic_DNA"/>
</dbReference>
<dbReference type="PANTHER" id="PTHR42930:SF3">
    <property type="entry name" value="PHOSPHATE-SPECIFIC TRANSPORT SYSTEM ACCESSORY PROTEIN PHOU"/>
    <property type="match status" value="1"/>
</dbReference>
<evidence type="ECO:0000256" key="1">
    <source>
        <dbReference type="ARBA" id="ARBA00022592"/>
    </source>
</evidence>
<feature type="region of interest" description="Disordered" evidence="2">
    <location>
        <begin position="1"/>
        <end position="22"/>
    </location>
</feature>
<sequence>MASTDGADNPLAGSANRFPARPTISENLPVRTQFTHELNALTNDLTLMCRLAHDAVERVNDALASADLTATYEVFALDEQLQKMFGACEARTVVLLALQAPVARDLRHVVTAIQIANELSRIGWLTSRVADQVYRSHPNHVAPQPILDVLAELGKFAAHRTALAGEAVATAHQSADAEPVNATLAELRGRLHAALTDPERAQPAGAAIDLALLGNHLERCVDHTTRIERLIRFLDTGVPPMAQPADAEPDED</sequence>
<dbReference type="PANTHER" id="PTHR42930">
    <property type="entry name" value="PHOSPHATE-SPECIFIC TRANSPORT SYSTEM ACCESSORY PROTEIN PHOU"/>
    <property type="match status" value="1"/>
</dbReference>
<dbReference type="SUPFAM" id="SSF109755">
    <property type="entry name" value="PhoU-like"/>
    <property type="match status" value="1"/>
</dbReference>
<evidence type="ECO:0000313" key="5">
    <source>
        <dbReference type="Proteomes" id="UP000219565"/>
    </source>
</evidence>
<keyword evidence="1" id="KW-0592">Phosphate transport</keyword>
<dbReference type="Gene3D" id="1.20.58.220">
    <property type="entry name" value="Phosphate transport system protein phou homolog 2, domain 2"/>
    <property type="match status" value="1"/>
</dbReference>
<organism evidence="4 5">
    <name type="scientific">Nocardia amikacinitolerans</name>
    <dbReference type="NCBI Taxonomy" id="756689"/>
    <lineage>
        <taxon>Bacteria</taxon>
        <taxon>Bacillati</taxon>
        <taxon>Actinomycetota</taxon>
        <taxon>Actinomycetes</taxon>
        <taxon>Mycobacteriales</taxon>
        <taxon>Nocardiaceae</taxon>
        <taxon>Nocardia</taxon>
    </lineage>
</organism>
<evidence type="ECO:0000256" key="2">
    <source>
        <dbReference type="SAM" id="MobiDB-lite"/>
    </source>
</evidence>
<evidence type="ECO:0000259" key="3">
    <source>
        <dbReference type="Pfam" id="PF01895"/>
    </source>
</evidence>
<keyword evidence="5" id="KW-1185">Reference proteome</keyword>
<feature type="domain" description="PhoU" evidence="3">
    <location>
        <begin position="46"/>
        <end position="132"/>
    </location>
</feature>
<protein>
    <submittedName>
        <fullName evidence="4">Phosphate transport system protein</fullName>
    </submittedName>
</protein>
<dbReference type="InterPro" id="IPR028366">
    <property type="entry name" value="PhoU"/>
</dbReference>
<dbReference type="STRING" id="1379680.GCA_001612615_05607"/>
<dbReference type="GO" id="GO:0006817">
    <property type="term" value="P:phosphate ion transport"/>
    <property type="evidence" value="ECO:0007669"/>
    <property type="project" value="UniProtKB-KW"/>
</dbReference>
<dbReference type="GO" id="GO:0030643">
    <property type="term" value="P:intracellular phosphate ion homeostasis"/>
    <property type="evidence" value="ECO:0007669"/>
    <property type="project" value="InterPro"/>
</dbReference>
<keyword evidence="1" id="KW-0813">Transport</keyword>
<dbReference type="AlphaFoldDB" id="A0A285LD99"/>
<dbReference type="Proteomes" id="UP000219565">
    <property type="component" value="Unassembled WGS sequence"/>
</dbReference>
<dbReference type="InterPro" id="IPR026022">
    <property type="entry name" value="PhoU_dom"/>
</dbReference>
<name>A0A285LD99_9NOCA</name>
<gene>
    <name evidence="4" type="ORF">SAMN04244553_3175</name>
</gene>
<reference evidence="4 5" key="1">
    <citation type="submission" date="2017-09" db="EMBL/GenBank/DDBJ databases">
        <authorList>
            <person name="Ehlers B."/>
            <person name="Leendertz F.H."/>
        </authorList>
    </citation>
    <scope>NUCLEOTIDE SEQUENCE [LARGE SCALE GENOMIC DNA]</scope>
    <source>
        <strain evidence="4 5">DSM 45537</strain>
    </source>
</reference>
<dbReference type="GO" id="GO:0045936">
    <property type="term" value="P:negative regulation of phosphate metabolic process"/>
    <property type="evidence" value="ECO:0007669"/>
    <property type="project" value="InterPro"/>
</dbReference>
<proteinExistence type="predicted"/>
<dbReference type="Pfam" id="PF01895">
    <property type="entry name" value="PhoU"/>
    <property type="match status" value="1"/>
</dbReference>
<evidence type="ECO:0000313" key="4">
    <source>
        <dbReference type="EMBL" id="SNY81576.1"/>
    </source>
</evidence>